<evidence type="ECO:0000259" key="1">
    <source>
        <dbReference type="Pfam" id="PF00561"/>
    </source>
</evidence>
<dbReference type="InterPro" id="IPR000073">
    <property type="entry name" value="AB_hydrolase_1"/>
</dbReference>
<sequence length="260" mass="29273">MKHIQFKNTQISYSDTGKGTAIVLLHGFLENKGMWDFYIPELAQKNRVITIDLLGHGETECLGYVQTMEDNADVVHAVLSELRIRKAIFVGHSMGGYVALAYAELYPDTIKGLVLLNSTARADSTERKINRDRAIKAVKQSYMNFVSLSIANLFSEDNRERLSSAIERVKKEALKTPLQGIVASLEGMKIRPDREVLLHLTPFPKLLVLGEKDPVLNFEETKDQTENTSVKLVTFPDGHMSHIENQDQLLIVLLAFFKSI</sequence>
<dbReference type="InterPro" id="IPR029058">
    <property type="entry name" value="AB_hydrolase_fold"/>
</dbReference>
<dbReference type="PRINTS" id="PR00111">
    <property type="entry name" value="ABHYDROLASE"/>
</dbReference>
<keyword evidence="2" id="KW-0378">Hydrolase</keyword>
<dbReference type="GO" id="GO:0016020">
    <property type="term" value="C:membrane"/>
    <property type="evidence" value="ECO:0007669"/>
    <property type="project" value="TreeGrafter"/>
</dbReference>
<dbReference type="AlphaFoldDB" id="A0A168ACH0"/>
<evidence type="ECO:0000313" key="3">
    <source>
        <dbReference type="Proteomes" id="UP000077164"/>
    </source>
</evidence>
<keyword evidence="3" id="KW-1185">Reference proteome</keyword>
<dbReference type="STRING" id="249352.SAMN05444395_101696"/>
<dbReference type="SUPFAM" id="SSF53474">
    <property type="entry name" value="alpha/beta-Hydrolases"/>
    <property type="match status" value="1"/>
</dbReference>
<dbReference type="GO" id="GO:0016787">
    <property type="term" value="F:hydrolase activity"/>
    <property type="evidence" value="ECO:0007669"/>
    <property type="project" value="UniProtKB-KW"/>
</dbReference>
<dbReference type="InterPro" id="IPR050266">
    <property type="entry name" value="AB_hydrolase_sf"/>
</dbReference>
<accession>A0A168ACH0</accession>
<dbReference type="OrthoDB" id="252464at2"/>
<gene>
    <name evidence="2" type="ORF">FBFR_00430</name>
</gene>
<dbReference type="Pfam" id="PF00561">
    <property type="entry name" value="Abhydrolase_1"/>
    <property type="match status" value="1"/>
</dbReference>
<dbReference type="EMBL" id="LVJE01000001">
    <property type="protein sequence ID" value="OAB31338.1"/>
    <property type="molecule type" value="Genomic_DNA"/>
</dbReference>
<proteinExistence type="predicted"/>
<protein>
    <submittedName>
        <fullName evidence="2">Alpha/beta hydrolase</fullName>
    </submittedName>
</protein>
<comment type="caution">
    <text evidence="2">The sequence shown here is derived from an EMBL/GenBank/DDBJ whole genome shotgun (WGS) entry which is preliminary data.</text>
</comment>
<reference evidence="2 3" key="1">
    <citation type="submission" date="2016-03" db="EMBL/GenBank/DDBJ databases">
        <title>Draft genome sequence of Flavobacterium fryxellicola DSM 16209.</title>
        <authorList>
            <person name="Shin S.-K."/>
            <person name="Yi H."/>
        </authorList>
    </citation>
    <scope>NUCLEOTIDE SEQUENCE [LARGE SCALE GENOMIC DNA]</scope>
    <source>
        <strain evidence="2 3">DSM 16209</strain>
    </source>
</reference>
<feature type="domain" description="AB hydrolase-1" evidence="1">
    <location>
        <begin position="21"/>
        <end position="245"/>
    </location>
</feature>
<dbReference type="PANTHER" id="PTHR43798:SF33">
    <property type="entry name" value="HYDROLASE, PUTATIVE (AFU_ORTHOLOGUE AFUA_2G14860)-RELATED"/>
    <property type="match status" value="1"/>
</dbReference>
<dbReference type="Gene3D" id="3.40.50.1820">
    <property type="entry name" value="alpha/beta hydrolase"/>
    <property type="match status" value="1"/>
</dbReference>
<evidence type="ECO:0000313" key="2">
    <source>
        <dbReference type="EMBL" id="OAB31338.1"/>
    </source>
</evidence>
<organism evidence="2 3">
    <name type="scientific">Flavobacterium fryxellicola</name>
    <dbReference type="NCBI Taxonomy" id="249352"/>
    <lineage>
        <taxon>Bacteria</taxon>
        <taxon>Pseudomonadati</taxon>
        <taxon>Bacteroidota</taxon>
        <taxon>Flavobacteriia</taxon>
        <taxon>Flavobacteriales</taxon>
        <taxon>Flavobacteriaceae</taxon>
        <taxon>Flavobacterium</taxon>
    </lineage>
</organism>
<dbReference type="PANTHER" id="PTHR43798">
    <property type="entry name" value="MONOACYLGLYCEROL LIPASE"/>
    <property type="match status" value="1"/>
</dbReference>
<name>A0A168ACH0_9FLAO</name>
<dbReference type="RefSeq" id="WP_066075396.1">
    <property type="nucleotide sequence ID" value="NZ_FRDK01000001.1"/>
</dbReference>
<dbReference type="Proteomes" id="UP000077164">
    <property type="component" value="Unassembled WGS sequence"/>
</dbReference>